<reference evidence="4" key="2">
    <citation type="submission" date="2021-04" db="EMBL/GenBank/DDBJ databases">
        <authorList>
            <person name="Dong X."/>
        </authorList>
    </citation>
    <scope>NUCLEOTIDE SEQUENCE</scope>
    <source>
        <strain evidence="4">ZWT</strain>
    </source>
</reference>
<evidence type="ECO:0000256" key="2">
    <source>
        <dbReference type="SAM" id="Phobius"/>
    </source>
</evidence>
<reference evidence="4" key="1">
    <citation type="journal article" date="2021" name="mSystems">
        <title>Bacteria and Archaea Synergistically Convert Glycine Betaine to Biogenic Methane in the Formosa Cold Seep of the South China Sea.</title>
        <authorList>
            <person name="Li L."/>
            <person name="Zhang W."/>
            <person name="Zhang S."/>
            <person name="Song L."/>
            <person name="Sun Q."/>
            <person name="Zhang H."/>
            <person name="Xiang H."/>
            <person name="Dong X."/>
        </authorList>
    </citation>
    <scope>NUCLEOTIDE SEQUENCE</scope>
    <source>
        <strain evidence="4">ZWT</strain>
    </source>
</reference>
<name>A0A9J6P7D0_9CLOT</name>
<evidence type="ECO:0000313" key="5">
    <source>
        <dbReference type="Proteomes" id="UP001056429"/>
    </source>
</evidence>
<dbReference type="Pfam" id="PF25250">
    <property type="entry name" value="DUF7852"/>
    <property type="match status" value="1"/>
</dbReference>
<proteinExistence type="predicted"/>
<sequence>MYNRNNFPWWLDNDLVILILILLYYANNKDMFKPPKKNILIPIASNSPEHTSTDEDLNRRINESPESINPNINSLKDILSYLLTSNFPDNTKIQNDKNPFNHNSHKKSSSSINMNNDNSAHIESDNNENLEENTISCHKNNTPMSVINFISVLNINVSLLQKSNVLTPNKIIAHVPIIIAKSDIEIIKDSDIKIEENIKEILSIKSNIDITGMSLLYYEKKDMEVQNKLFIKGFIIKDITFTSLNDNSLSKKYIKVTIPFKHTSKISFTSEPLIYNKKESNVIKVYPNNKYKNTIKSSDNIHPIYYELNHFNCSDNYGE</sequence>
<dbReference type="AlphaFoldDB" id="A0A9J6P7D0"/>
<keyword evidence="2" id="KW-0812">Transmembrane</keyword>
<organism evidence="4 5">
    <name type="scientific">Oceanirhabdus seepicola</name>
    <dbReference type="NCBI Taxonomy" id="2828781"/>
    <lineage>
        <taxon>Bacteria</taxon>
        <taxon>Bacillati</taxon>
        <taxon>Bacillota</taxon>
        <taxon>Clostridia</taxon>
        <taxon>Eubacteriales</taxon>
        <taxon>Clostridiaceae</taxon>
        <taxon>Oceanirhabdus</taxon>
    </lineage>
</organism>
<evidence type="ECO:0000256" key="1">
    <source>
        <dbReference type="SAM" id="MobiDB-lite"/>
    </source>
</evidence>
<evidence type="ECO:0000313" key="4">
    <source>
        <dbReference type="EMBL" id="MCM1992164.1"/>
    </source>
</evidence>
<keyword evidence="5" id="KW-1185">Reference proteome</keyword>
<protein>
    <recommendedName>
        <fullName evidence="3">DUF7852 domain-containing protein</fullName>
    </recommendedName>
</protein>
<keyword evidence="2" id="KW-0472">Membrane</keyword>
<dbReference type="RefSeq" id="WP_250861330.1">
    <property type="nucleotide sequence ID" value="NZ_JAGSOJ010000005.1"/>
</dbReference>
<dbReference type="InterPro" id="IPR057174">
    <property type="entry name" value="DUF7852"/>
</dbReference>
<keyword evidence="2" id="KW-1133">Transmembrane helix</keyword>
<gene>
    <name evidence="4" type="ORF">KDK92_20780</name>
</gene>
<dbReference type="EMBL" id="JAGSOJ010000005">
    <property type="protein sequence ID" value="MCM1992164.1"/>
    <property type="molecule type" value="Genomic_DNA"/>
</dbReference>
<accession>A0A9J6P7D0</accession>
<feature type="region of interest" description="Disordered" evidence="1">
    <location>
        <begin position="92"/>
        <end position="124"/>
    </location>
</feature>
<comment type="caution">
    <text evidence="4">The sequence shown here is derived from an EMBL/GenBank/DDBJ whole genome shotgun (WGS) entry which is preliminary data.</text>
</comment>
<dbReference type="Proteomes" id="UP001056429">
    <property type="component" value="Unassembled WGS sequence"/>
</dbReference>
<feature type="domain" description="DUF7852" evidence="3">
    <location>
        <begin position="142"/>
        <end position="247"/>
    </location>
</feature>
<feature type="compositionally biased region" description="Low complexity" evidence="1">
    <location>
        <begin position="109"/>
        <end position="119"/>
    </location>
</feature>
<evidence type="ECO:0000259" key="3">
    <source>
        <dbReference type="Pfam" id="PF25250"/>
    </source>
</evidence>
<feature type="transmembrane region" description="Helical" evidence="2">
    <location>
        <begin position="6"/>
        <end position="26"/>
    </location>
</feature>